<accession>A0A5C3LIC9</accession>
<evidence type="ECO:0000313" key="2">
    <source>
        <dbReference type="EMBL" id="TFK32578.1"/>
    </source>
</evidence>
<reference evidence="2 3" key="1">
    <citation type="journal article" date="2019" name="Nat. Ecol. Evol.">
        <title>Megaphylogeny resolves global patterns of mushroom evolution.</title>
        <authorList>
            <person name="Varga T."/>
            <person name="Krizsan K."/>
            <person name="Foldi C."/>
            <person name="Dima B."/>
            <person name="Sanchez-Garcia M."/>
            <person name="Sanchez-Ramirez S."/>
            <person name="Szollosi G.J."/>
            <person name="Szarkandi J.G."/>
            <person name="Papp V."/>
            <person name="Albert L."/>
            <person name="Andreopoulos W."/>
            <person name="Angelini C."/>
            <person name="Antonin V."/>
            <person name="Barry K.W."/>
            <person name="Bougher N.L."/>
            <person name="Buchanan P."/>
            <person name="Buyck B."/>
            <person name="Bense V."/>
            <person name="Catcheside P."/>
            <person name="Chovatia M."/>
            <person name="Cooper J."/>
            <person name="Damon W."/>
            <person name="Desjardin D."/>
            <person name="Finy P."/>
            <person name="Geml J."/>
            <person name="Haridas S."/>
            <person name="Hughes K."/>
            <person name="Justo A."/>
            <person name="Karasinski D."/>
            <person name="Kautmanova I."/>
            <person name="Kiss B."/>
            <person name="Kocsube S."/>
            <person name="Kotiranta H."/>
            <person name="LaButti K.M."/>
            <person name="Lechner B.E."/>
            <person name="Liimatainen K."/>
            <person name="Lipzen A."/>
            <person name="Lukacs Z."/>
            <person name="Mihaltcheva S."/>
            <person name="Morgado L.N."/>
            <person name="Niskanen T."/>
            <person name="Noordeloos M.E."/>
            <person name="Ohm R.A."/>
            <person name="Ortiz-Santana B."/>
            <person name="Ovrebo C."/>
            <person name="Racz N."/>
            <person name="Riley R."/>
            <person name="Savchenko A."/>
            <person name="Shiryaev A."/>
            <person name="Soop K."/>
            <person name="Spirin V."/>
            <person name="Szebenyi C."/>
            <person name="Tomsovsky M."/>
            <person name="Tulloss R.E."/>
            <person name="Uehling J."/>
            <person name="Grigoriev I.V."/>
            <person name="Vagvolgyi C."/>
            <person name="Papp T."/>
            <person name="Martin F.M."/>
            <person name="Miettinen O."/>
            <person name="Hibbett D.S."/>
            <person name="Nagy L.G."/>
        </authorList>
    </citation>
    <scope>NUCLEOTIDE SEQUENCE [LARGE SCALE GENOMIC DNA]</scope>
    <source>
        <strain evidence="2 3">CBS 166.37</strain>
    </source>
</reference>
<gene>
    <name evidence="2" type="ORF">BDQ12DRAFT_670984</name>
</gene>
<feature type="region of interest" description="Disordered" evidence="1">
    <location>
        <begin position="49"/>
        <end position="69"/>
    </location>
</feature>
<evidence type="ECO:0000313" key="3">
    <source>
        <dbReference type="Proteomes" id="UP000308652"/>
    </source>
</evidence>
<name>A0A5C3LIC9_9AGAR</name>
<keyword evidence="3" id="KW-1185">Reference proteome</keyword>
<sequence>MPKTARKPLLRRRPLCCFVEEDERQSGLESGRCLVDRYGWRGEGVGFERVDGMGRGPNDGNEESEEVTGFTGNGSEGAVLIEFSCAVCVIEFNVDGRGGGKHESLLPVTRLAMHKTTMDRSTTLRLSLLPGLGSYEGVALSVLRRSKNEAVAAHEVK</sequence>
<evidence type="ECO:0000256" key="1">
    <source>
        <dbReference type="SAM" id="MobiDB-lite"/>
    </source>
</evidence>
<dbReference type="AlphaFoldDB" id="A0A5C3LIC9"/>
<organism evidence="2 3">
    <name type="scientific">Crucibulum laeve</name>
    <dbReference type="NCBI Taxonomy" id="68775"/>
    <lineage>
        <taxon>Eukaryota</taxon>
        <taxon>Fungi</taxon>
        <taxon>Dikarya</taxon>
        <taxon>Basidiomycota</taxon>
        <taxon>Agaricomycotina</taxon>
        <taxon>Agaricomycetes</taxon>
        <taxon>Agaricomycetidae</taxon>
        <taxon>Agaricales</taxon>
        <taxon>Agaricineae</taxon>
        <taxon>Nidulariaceae</taxon>
        <taxon>Crucibulum</taxon>
    </lineage>
</organism>
<proteinExistence type="predicted"/>
<protein>
    <submittedName>
        <fullName evidence="2">Uncharacterized protein</fullName>
    </submittedName>
</protein>
<dbReference type="Proteomes" id="UP000308652">
    <property type="component" value="Unassembled WGS sequence"/>
</dbReference>
<dbReference type="EMBL" id="ML213670">
    <property type="protein sequence ID" value="TFK32578.1"/>
    <property type="molecule type" value="Genomic_DNA"/>
</dbReference>